<evidence type="ECO:0000313" key="2">
    <source>
        <dbReference type="EMBL" id="RMH94535.1"/>
    </source>
</evidence>
<name>A0A3M2I2G9_9GAMM</name>
<dbReference type="PANTHER" id="PTHR31435">
    <property type="entry name" value="PROTEIN NATD1"/>
    <property type="match status" value="1"/>
</dbReference>
<dbReference type="SUPFAM" id="SSF55729">
    <property type="entry name" value="Acyl-CoA N-acyltransferases (Nat)"/>
    <property type="match status" value="1"/>
</dbReference>
<dbReference type="CDD" id="cd04301">
    <property type="entry name" value="NAT_SF"/>
    <property type="match status" value="1"/>
</dbReference>
<dbReference type="InterPro" id="IPR045057">
    <property type="entry name" value="Gcn5-rel_NAT"/>
</dbReference>
<dbReference type="EMBL" id="RFLY01000002">
    <property type="protein sequence ID" value="RMH94535.1"/>
    <property type="molecule type" value="Genomic_DNA"/>
</dbReference>
<dbReference type="AlphaFoldDB" id="A0A3M2I2G9"/>
<dbReference type="Proteomes" id="UP000275012">
    <property type="component" value="Unassembled WGS sequence"/>
</dbReference>
<feature type="domain" description="N-acetyltransferase" evidence="1">
    <location>
        <begin position="6"/>
        <end position="91"/>
    </location>
</feature>
<dbReference type="PANTHER" id="PTHR31435:SF9">
    <property type="entry name" value="PROTEIN NATD1"/>
    <property type="match status" value="1"/>
</dbReference>
<gene>
    <name evidence="2" type="ORF">EBB59_02370</name>
</gene>
<reference evidence="2 3" key="1">
    <citation type="submission" date="2018-10" db="EMBL/GenBank/DDBJ databases">
        <title>Proposal of Lysobacter pythonis sp. nov. isolated from royal pythons (Python regius).</title>
        <authorList>
            <person name="Hans-Juergen B."/>
            <person name="Huptas C."/>
            <person name="Sandra B."/>
            <person name="Igor L."/>
            <person name="Joachim S."/>
            <person name="Siegfried S."/>
            <person name="Mareike W."/>
            <person name="Peter K."/>
        </authorList>
    </citation>
    <scope>NUCLEOTIDE SEQUENCE [LARGE SCALE GENOMIC DNA]</scope>
    <source>
        <strain evidence="2 3">4284/11</strain>
    </source>
</reference>
<dbReference type="OrthoDB" id="9813275at2"/>
<evidence type="ECO:0000259" key="1">
    <source>
        <dbReference type="PROSITE" id="PS51729"/>
    </source>
</evidence>
<keyword evidence="2" id="KW-0808">Transferase</keyword>
<comment type="caution">
    <text evidence="2">The sequence shown here is derived from an EMBL/GenBank/DDBJ whole genome shotgun (WGS) entry which is preliminary data.</text>
</comment>
<dbReference type="InterPro" id="IPR016181">
    <property type="entry name" value="Acyl_CoA_acyltransferase"/>
</dbReference>
<dbReference type="RefSeq" id="WP_122100532.1">
    <property type="nucleotide sequence ID" value="NZ_RFLY01000002.1"/>
</dbReference>
<sequence>MSDVIRHDPAGQCFSIETDGETARLDYERDGSVMVITHTVVPPAIGGRGIAGQLVRAALDHARAEGWKVRPACSYADGWMSRHPQYASLRAS</sequence>
<dbReference type="GO" id="GO:0016740">
    <property type="term" value="F:transferase activity"/>
    <property type="evidence" value="ECO:0007669"/>
    <property type="project" value="UniProtKB-KW"/>
</dbReference>
<dbReference type="Gene3D" id="3.40.630.30">
    <property type="match status" value="1"/>
</dbReference>
<accession>A0A3M2I2G9</accession>
<dbReference type="InterPro" id="IPR031165">
    <property type="entry name" value="GNAT_YJDJ"/>
</dbReference>
<evidence type="ECO:0000313" key="3">
    <source>
        <dbReference type="Proteomes" id="UP000275012"/>
    </source>
</evidence>
<keyword evidence="3" id="KW-1185">Reference proteome</keyword>
<dbReference type="PROSITE" id="PS51729">
    <property type="entry name" value="GNAT_YJDJ"/>
    <property type="match status" value="1"/>
</dbReference>
<dbReference type="Pfam" id="PF14542">
    <property type="entry name" value="Acetyltransf_CG"/>
    <property type="match status" value="1"/>
</dbReference>
<protein>
    <submittedName>
        <fullName evidence="2">N-acetyltransferase</fullName>
    </submittedName>
</protein>
<proteinExistence type="predicted"/>
<organism evidence="2 3">
    <name type="scientific">Solilutibacter pythonis</name>
    <dbReference type="NCBI Taxonomy" id="2483112"/>
    <lineage>
        <taxon>Bacteria</taxon>
        <taxon>Pseudomonadati</taxon>
        <taxon>Pseudomonadota</taxon>
        <taxon>Gammaproteobacteria</taxon>
        <taxon>Lysobacterales</taxon>
        <taxon>Lysobacteraceae</taxon>
        <taxon>Solilutibacter</taxon>
    </lineage>
</organism>